<accession>A0A2H0RBH3</accession>
<evidence type="ECO:0000313" key="2">
    <source>
        <dbReference type="EMBL" id="PIR43891.1"/>
    </source>
</evidence>
<keyword evidence="1" id="KW-1133">Transmembrane helix</keyword>
<dbReference type="EMBL" id="PCXU01000005">
    <property type="protein sequence ID" value="PIR43891.1"/>
    <property type="molecule type" value="Genomic_DNA"/>
</dbReference>
<gene>
    <name evidence="2" type="ORF">COV24_00365</name>
</gene>
<protein>
    <submittedName>
        <fullName evidence="2">Uncharacterized protein</fullName>
    </submittedName>
</protein>
<organism evidence="2 3">
    <name type="scientific">candidate division WWE3 bacterium CG10_big_fil_rev_8_21_14_0_10_32_10</name>
    <dbReference type="NCBI Taxonomy" id="1975090"/>
    <lineage>
        <taxon>Bacteria</taxon>
        <taxon>Katanobacteria</taxon>
    </lineage>
</organism>
<reference evidence="2 3" key="1">
    <citation type="submission" date="2017-09" db="EMBL/GenBank/DDBJ databases">
        <title>Depth-based differentiation of microbial function through sediment-hosted aquifers and enrichment of novel symbionts in the deep terrestrial subsurface.</title>
        <authorList>
            <person name="Probst A.J."/>
            <person name="Ladd B."/>
            <person name="Jarett J.K."/>
            <person name="Geller-Mcgrath D.E."/>
            <person name="Sieber C.M."/>
            <person name="Emerson J.B."/>
            <person name="Anantharaman K."/>
            <person name="Thomas B.C."/>
            <person name="Malmstrom R."/>
            <person name="Stieglmeier M."/>
            <person name="Klingl A."/>
            <person name="Woyke T."/>
            <person name="Ryan C.M."/>
            <person name="Banfield J.F."/>
        </authorList>
    </citation>
    <scope>NUCLEOTIDE SEQUENCE [LARGE SCALE GENOMIC DNA]</scope>
    <source>
        <strain evidence="2">CG10_big_fil_rev_8_21_14_0_10_32_10</strain>
    </source>
</reference>
<keyword evidence="1" id="KW-0812">Transmembrane</keyword>
<keyword evidence="1" id="KW-0472">Membrane</keyword>
<dbReference type="Proteomes" id="UP000230214">
    <property type="component" value="Unassembled WGS sequence"/>
</dbReference>
<sequence>MNNNFLPLLITSFDLLILILILFYWGFLLLKEKKLNARKRKINEEYTEIVKKAHDKANRIIEKSEYISKALEESANQTFLEVLDGLKSSSTNFYSRIEQKYEQQNLDVINQVSHKNSKDLEEFSKIYRQNLSVMQEDMKKTINKELESSVEEVKKYKQEKLDNIDSMLHEKINALATKLLPDFISISDHEEMFKKAVEEAKKEGLFN</sequence>
<feature type="transmembrane region" description="Helical" evidence="1">
    <location>
        <begin position="6"/>
        <end position="30"/>
    </location>
</feature>
<proteinExistence type="predicted"/>
<evidence type="ECO:0000313" key="3">
    <source>
        <dbReference type="Proteomes" id="UP000230214"/>
    </source>
</evidence>
<comment type="caution">
    <text evidence="2">The sequence shown here is derived from an EMBL/GenBank/DDBJ whole genome shotgun (WGS) entry which is preliminary data.</text>
</comment>
<name>A0A2H0RBH3_UNCKA</name>
<dbReference type="AlphaFoldDB" id="A0A2H0RBH3"/>
<evidence type="ECO:0000256" key="1">
    <source>
        <dbReference type="SAM" id="Phobius"/>
    </source>
</evidence>